<dbReference type="InterPro" id="IPR019546">
    <property type="entry name" value="TAT_signal_bac_arc"/>
</dbReference>
<comment type="subcellular location">
    <subcellularLocation>
        <location evidence="1">Secreted</location>
        <location evidence="1">Cell wall</location>
    </subcellularLocation>
</comment>
<protein>
    <recommendedName>
        <fullName evidence="3">phospholipase C</fullName>
        <ecNumber evidence="3">3.1.4.3</ecNumber>
    </recommendedName>
</protein>
<evidence type="ECO:0000313" key="9">
    <source>
        <dbReference type="EMBL" id="GAA5152074.1"/>
    </source>
</evidence>
<keyword evidence="10" id="KW-1185">Reference proteome</keyword>
<dbReference type="SUPFAM" id="SSF53649">
    <property type="entry name" value="Alkaline phosphatase-like"/>
    <property type="match status" value="1"/>
</dbReference>
<reference evidence="10" key="1">
    <citation type="journal article" date="2019" name="Int. J. Syst. Evol. Microbiol.">
        <title>The Global Catalogue of Microorganisms (GCM) 10K type strain sequencing project: providing services to taxonomists for standard genome sequencing and annotation.</title>
        <authorList>
            <consortium name="The Broad Institute Genomics Platform"/>
            <consortium name="The Broad Institute Genome Sequencing Center for Infectious Disease"/>
            <person name="Wu L."/>
            <person name="Ma J."/>
        </authorList>
    </citation>
    <scope>NUCLEOTIDE SEQUENCE [LARGE SCALE GENOMIC DNA]</scope>
    <source>
        <strain evidence="10">JCM 18303</strain>
    </source>
</reference>
<dbReference type="CDD" id="cd16014">
    <property type="entry name" value="PLC"/>
    <property type="match status" value="1"/>
</dbReference>
<evidence type="ECO:0000256" key="8">
    <source>
        <dbReference type="SAM" id="MobiDB-lite"/>
    </source>
</evidence>
<dbReference type="PANTHER" id="PTHR31956:SF1">
    <property type="entry name" value="NON-SPECIFIC PHOSPHOLIPASE C1"/>
    <property type="match status" value="1"/>
</dbReference>
<keyword evidence="4" id="KW-0964">Secreted</keyword>
<evidence type="ECO:0000256" key="7">
    <source>
        <dbReference type="ARBA" id="ARBA00048421"/>
    </source>
</evidence>
<proteinExistence type="inferred from homology"/>
<evidence type="ECO:0000256" key="6">
    <source>
        <dbReference type="ARBA" id="ARBA00023026"/>
    </source>
</evidence>
<keyword evidence="6" id="KW-0843">Virulence</keyword>
<dbReference type="InterPro" id="IPR007312">
    <property type="entry name" value="Phosphoesterase"/>
</dbReference>
<dbReference type="InterPro" id="IPR017850">
    <property type="entry name" value="Alkaline_phosphatase_core_sf"/>
</dbReference>
<comment type="catalytic activity">
    <reaction evidence="7">
        <text>a 1,2-diacyl-sn-glycero-3-phosphocholine + H2O = phosphocholine + a 1,2-diacyl-sn-glycerol + H(+)</text>
        <dbReference type="Rhea" id="RHEA:10604"/>
        <dbReference type="ChEBI" id="CHEBI:15377"/>
        <dbReference type="ChEBI" id="CHEBI:15378"/>
        <dbReference type="ChEBI" id="CHEBI:17815"/>
        <dbReference type="ChEBI" id="CHEBI:57643"/>
        <dbReference type="ChEBI" id="CHEBI:295975"/>
        <dbReference type="EC" id="3.1.4.3"/>
    </reaction>
    <physiologicalReaction direction="left-to-right" evidence="7">
        <dbReference type="Rhea" id="RHEA:10605"/>
    </physiologicalReaction>
</comment>
<evidence type="ECO:0000256" key="1">
    <source>
        <dbReference type="ARBA" id="ARBA00004191"/>
    </source>
</evidence>
<dbReference type="PROSITE" id="PS51318">
    <property type="entry name" value="TAT"/>
    <property type="match status" value="1"/>
</dbReference>
<accession>A0ABP9PTT4</accession>
<dbReference type="Proteomes" id="UP001428817">
    <property type="component" value="Unassembled WGS sequence"/>
</dbReference>
<dbReference type="PANTHER" id="PTHR31956">
    <property type="entry name" value="NON-SPECIFIC PHOSPHOLIPASE C4-RELATED"/>
    <property type="match status" value="1"/>
</dbReference>
<evidence type="ECO:0000256" key="2">
    <source>
        <dbReference type="ARBA" id="ARBA00009717"/>
    </source>
</evidence>
<gene>
    <name evidence="9" type="ORF">GCM10023321_20170</name>
</gene>
<keyword evidence="4" id="KW-0134">Cell wall</keyword>
<comment type="caution">
    <text evidence="9">The sequence shown here is derived from an EMBL/GenBank/DDBJ whole genome shotgun (WGS) entry which is preliminary data.</text>
</comment>
<feature type="region of interest" description="Disordered" evidence="8">
    <location>
        <begin position="467"/>
        <end position="505"/>
    </location>
</feature>
<evidence type="ECO:0000256" key="4">
    <source>
        <dbReference type="ARBA" id="ARBA00022512"/>
    </source>
</evidence>
<evidence type="ECO:0000256" key="5">
    <source>
        <dbReference type="ARBA" id="ARBA00022801"/>
    </source>
</evidence>
<dbReference type="EMBL" id="BAABJP010000007">
    <property type="protein sequence ID" value="GAA5152074.1"/>
    <property type="molecule type" value="Genomic_DNA"/>
</dbReference>
<dbReference type="EC" id="3.1.4.3" evidence="3"/>
<evidence type="ECO:0000313" key="10">
    <source>
        <dbReference type="Proteomes" id="UP001428817"/>
    </source>
</evidence>
<keyword evidence="5" id="KW-0378">Hydrolase</keyword>
<dbReference type="InterPro" id="IPR006311">
    <property type="entry name" value="TAT_signal"/>
</dbReference>
<feature type="compositionally biased region" description="Polar residues" evidence="8">
    <location>
        <begin position="483"/>
        <end position="492"/>
    </location>
</feature>
<sequence>MGVTRRQFLTASAAAAATAVLPPNLRRVALTSSAAPLPPPPAGRLADIRHVVLMMMENRSFDHYFGTLPGVRGFGDPNPGMLPAGDLTVFHQPCPTNNDGYLLPFRLNGNTTSAQENRSLNHSWAAQHGYFRDGAMDGFLSWERDRGLFSYLVDMVQDLFGDRLTRREMAMGYFTREDIPFHHALAESFTICDNYFSSVLGPTWPNRLMWMTGTIDPEGRSGGPVKESDDRGARDGRLSWTTYAERLERAGVSWRVYDEEPDSWFNPLRFFRQFRTAPPDSPLAVRGLAKAAPDEFERDVAGGRLPTVSWICPSYADSEHPDRHPADGAAAIARKLEALAAHPDVWNHTVFILNYDENDGLFDHVRPTVPAPGTPGEFVGHQHIGPGFRVPCLVISPWSAGGWVSGEPLDHTSVLRFLERVTGVMEPNISQWRRQTFGDLVSTLRLSDPPAPGLPPLPDAAALARQTDQVLLDNSLPAPEPPSVQTMPTQQAAARPHTPGPARGR</sequence>
<dbReference type="Pfam" id="PF04185">
    <property type="entry name" value="Phosphoesterase"/>
    <property type="match status" value="1"/>
</dbReference>
<evidence type="ECO:0000256" key="3">
    <source>
        <dbReference type="ARBA" id="ARBA00012018"/>
    </source>
</evidence>
<dbReference type="RefSeq" id="WP_185066542.1">
    <property type="nucleotide sequence ID" value="NZ_BAABJP010000007.1"/>
</dbReference>
<dbReference type="NCBIfam" id="TIGR01409">
    <property type="entry name" value="TAT_signal_seq"/>
    <property type="match status" value="1"/>
</dbReference>
<organism evidence="9 10">
    <name type="scientific">Pseudonocardia eucalypti</name>
    <dbReference type="NCBI Taxonomy" id="648755"/>
    <lineage>
        <taxon>Bacteria</taxon>
        <taxon>Bacillati</taxon>
        <taxon>Actinomycetota</taxon>
        <taxon>Actinomycetes</taxon>
        <taxon>Pseudonocardiales</taxon>
        <taxon>Pseudonocardiaceae</taxon>
        <taxon>Pseudonocardia</taxon>
    </lineage>
</organism>
<name>A0ABP9PTT4_9PSEU</name>
<dbReference type="Gene3D" id="3.40.720.10">
    <property type="entry name" value="Alkaline Phosphatase, subunit A"/>
    <property type="match status" value="2"/>
</dbReference>
<comment type="similarity">
    <text evidence="2">Belongs to the bacterial phospholipase C family.</text>
</comment>